<protein>
    <recommendedName>
        <fullName evidence="4">DUF1735 domain-containing protein</fullName>
    </recommendedName>
</protein>
<dbReference type="RefSeq" id="WP_092019378.1">
    <property type="nucleotide sequence ID" value="NZ_FOXH01000018.1"/>
</dbReference>
<dbReference type="EMBL" id="FOXH01000018">
    <property type="protein sequence ID" value="SFQ41832.1"/>
    <property type="molecule type" value="Genomic_DNA"/>
</dbReference>
<evidence type="ECO:0000256" key="1">
    <source>
        <dbReference type="SAM" id="SignalP"/>
    </source>
</evidence>
<keyword evidence="1" id="KW-0732">Signal</keyword>
<reference evidence="2 3" key="1">
    <citation type="submission" date="2016-10" db="EMBL/GenBank/DDBJ databases">
        <authorList>
            <person name="de Groot N.N."/>
        </authorList>
    </citation>
    <scope>NUCLEOTIDE SEQUENCE [LARGE SCALE GENOMIC DNA]</scope>
    <source>
        <strain evidence="3">E92,LMG 26720,CCM 7988</strain>
    </source>
</reference>
<dbReference type="AlphaFoldDB" id="A0A1I5YC90"/>
<organism evidence="2 3">
    <name type="scientific">Pseudarcicella hirudinis</name>
    <dbReference type="NCBI Taxonomy" id="1079859"/>
    <lineage>
        <taxon>Bacteria</taxon>
        <taxon>Pseudomonadati</taxon>
        <taxon>Bacteroidota</taxon>
        <taxon>Cytophagia</taxon>
        <taxon>Cytophagales</taxon>
        <taxon>Flectobacillaceae</taxon>
        <taxon>Pseudarcicella</taxon>
    </lineage>
</organism>
<evidence type="ECO:0000313" key="2">
    <source>
        <dbReference type="EMBL" id="SFQ41832.1"/>
    </source>
</evidence>
<proteinExistence type="predicted"/>
<feature type="chain" id="PRO_5011745370" description="DUF1735 domain-containing protein" evidence="1">
    <location>
        <begin position="26"/>
        <end position="160"/>
    </location>
</feature>
<accession>A0A1I5YC90</accession>
<sequence length="160" mass="17511">MRKVKNIYKLALLSVIAIFATSCYKENNIIDGILDSKGKVAQIAVFWPGTTRLTATGSLITSVTVDTLSSVNCTIEYTTEVDVKEFRLYSAPTAAGTKTLISTVPLKDSKVKFDNDLRNYVVTIPVQAPRTKKTSMIVFSEIVTANELLSAQKSVTIITK</sequence>
<evidence type="ECO:0008006" key="4">
    <source>
        <dbReference type="Google" id="ProtNLM"/>
    </source>
</evidence>
<dbReference type="OrthoDB" id="953023at2"/>
<evidence type="ECO:0000313" key="3">
    <source>
        <dbReference type="Proteomes" id="UP000199306"/>
    </source>
</evidence>
<dbReference type="STRING" id="1079859.SAMN04515674_1188"/>
<feature type="signal peptide" evidence="1">
    <location>
        <begin position="1"/>
        <end position="25"/>
    </location>
</feature>
<dbReference type="PROSITE" id="PS51257">
    <property type="entry name" value="PROKAR_LIPOPROTEIN"/>
    <property type="match status" value="1"/>
</dbReference>
<gene>
    <name evidence="2" type="ORF">SAMN04515674_1188</name>
</gene>
<name>A0A1I5YC90_9BACT</name>
<dbReference type="Proteomes" id="UP000199306">
    <property type="component" value="Unassembled WGS sequence"/>
</dbReference>
<keyword evidence="3" id="KW-1185">Reference proteome</keyword>